<evidence type="ECO:0000256" key="22">
    <source>
        <dbReference type="ARBA" id="ARBA00023273"/>
    </source>
</evidence>
<dbReference type="Gene3D" id="4.10.1240.30">
    <property type="match status" value="1"/>
</dbReference>
<dbReference type="InterPro" id="IPR014836">
    <property type="entry name" value="Integrin_bsu_cyt_dom"/>
</dbReference>
<comment type="similarity">
    <text evidence="3 24">Belongs to the integrin beta chain family.</text>
</comment>
<keyword evidence="19" id="KW-1015">Disulfide bond</keyword>
<dbReference type="Pfam" id="PF08242">
    <property type="entry name" value="Methyltransf_12"/>
    <property type="match status" value="1"/>
</dbReference>
<name>A0A9Q1HN30_CONCO</name>
<evidence type="ECO:0000256" key="26">
    <source>
        <dbReference type="SAM" id="Phobius"/>
    </source>
</evidence>
<keyword evidence="10" id="KW-0677">Repeat</keyword>
<feature type="domain" description="Integrin beta subunit cytoplasmic" evidence="30">
    <location>
        <begin position="746"/>
        <end position="792"/>
    </location>
</feature>
<accession>A0A9Q1HN30</accession>
<evidence type="ECO:0000256" key="23">
    <source>
        <dbReference type="ARBA" id="ARBA00035006"/>
    </source>
</evidence>
<dbReference type="SUPFAM" id="SSF53300">
    <property type="entry name" value="vWA-like"/>
    <property type="match status" value="1"/>
</dbReference>
<dbReference type="FunFam" id="3.30.1680.10:FF:000002">
    <property type="entry name" value="Integrin beta"/>
    <property type="match status" value="1"/>
</dbReference>
<evidence type="ECO:0000256" key="8">
    <source>
        <dbReference type="ARBA" id="ARBA00022723"/>
    </source>
</evidence>
<dbReference type="Pfam" id="PF18372">
    <property type="entry name" value="I-EGF_1"/>
    <property type="match status" value="1"/>
</dbReference>
<dbReference type="Gene3D" id="3.40.50.150">
    <property type="entry name" value="Vaccinia Virus protein VP39"/>
    <property type="match status" value="1"/>
</dbReference>
<evidence type="ECO:0000259" key="28">
    <source>
        <dbReference type="SMART" id="SM00187"/>
    </source>
</evidence>
<evidence type="ECO:0000256" key="3">
    <source>
        <dbReference type="ARBA" id="ARBA00007449"/>
    </source>
</evidence>
<evidence type="ECO:0000256" key="6">
    <source>
        <dbReference type="ARBA" id="ARBA00022553"/>
    </source>
</evidence>
<dbReference type="GO" id="GO:0070527">
    <property type="term" value="P:platelet aggregation"/>
    <property type="evidence" value="ECO:0007669"/>
    <property type="project" value="TreeGrafter"/>
</dbReference>
<dbReference type="InterPro" id="IPR033760">
    <property type="entry name" value="Integrin_beta_N"/>
</dbReference>
<dbReference type="SUPFAM" id="SSF53335">
    <property type="entry name" value="S-adenosyl-L-methionine-dependent methyltransferases"/>
    <property type="match status" value="1"/>
</dbReference>
<evidence type="ECO:0000256" key="10">
    <source>
        <dbReference type="ARBA" id="ARBA00022737"/>
    </source>
</evidence>
<dbReference type="InterPro" id="IPR013111">
    <property type="entry name" value="EGF_extracell"/>
</dbReference>
<feature type="domain" description="Integrin beta subunit tail" evidence="31">
    <location>
        <begin position="638"/>
        <end position="722"/>
    </location>
</feature>
<dbReference type="Pfam" id="PF07965">
    <property type="entry name" value="Integrin_B_tail"/>
    <property type="match status" value="1"/>
</dbReference>
<proteinExistence type="inferred from homology"/>
<dbReference type="GO" id="GO:0001968">
    <property type="term" value="F:fibronectin binding"/>
    <property type="evidence" value="ECO:0007669"/>
    <property type="project" value="TreeGrafter"/>
</dbReference>
<dbReference type="Proteomes" id="UP001152803">
    <property type="component" value="Unassembled WGS sequence"/>
</dbReference>
<evidence type="ECO:0000256" key="14">
    <source>
        <dbReference type="ARBA" id="ARBA00022949"/>
    </source>
</evidence>
<dbReference type="Gene3D" id="2.60.40.1510">
    <property type="entry name" value="ntegrin, alpha v. Chain A, domain 3"/>
    <property type="match status" value="1"/>
</dbReference>
<evidence type="ECO:0000256" key="7">
    <source>
        <dbReference type="ARBA" id="ARBA00022692"/>
    </source>
</evidence>
<dbReference type="SMART" id="SM01242">
    <property type="entry name" value="Integrin_B_tail"/>
    <property type="match status" value="1"/>
</dbReference>
<comment type="subcellular location">
    <subcellularLocation>
        <location evidence="2">Cell junction</location>
    </subcellularLocation>
    <subcellularLocation>
        <location evidence="24">Cell membrane</location>
        <topology evidence="24">Single-pass type I membrane protein</topology>
    </subcellularLocation>
    <subcellularLocation>
        <location evidence="1">Cell projection</location>
        <location evidence="1">Lamellipodium membrane</location>
    </subcellularLocation>
    <subcellularLocation>
        <location evidence="23">Postsynaptic cell membrane</location>
        <topology evidence="23">Single-pass type I membrane protein</topology>
    </subcellularLocation>
</comment>
<dbReference type="Gene3D" id="1.20.5.100">
    <property type="entry name" value="Cytochrome c1, transmembrane anchor, C-terminal"/>
    <property type="match status" value="1"/>
</dbReference>
<dbReference type="GO" id="GO:0007160">
    <property type="term" value="P:cell-matrix adhesion"/>
    <property type="evidence" value="ECO:0007669"/>
    <property type="project" value="TreeGrafter"/>
</dbReference>
<keyword evidence="7 24" id="KW-0812">Transmembrane</keyword>
<keyword evidence="21" id="KW-0628">Postsynaptic cell membrane</keyword>
<keyword evidence="16" id="KW-0770">Synapse</keyword>
<dbReference type="GO" id="GO:0007229">
    <property type="term" value="P:integrin-mediated signaling pathway"/>
    <property type="evidence" value="ECO:0007669"/>
    <property type="project" value="UniProtKB-KW"/>
</dbReference>
<dbReference type="AlphaFoldDB" id="A0A9Q1HN30"/>
<evidence type="ECO:0000256" key="2">
    <source>
        <dbReference type="ARBA" id="ARBA00004282"/>
    </source>
</evidence>
<dbReference type="PANTHER" id="PTHR10082:SF25">
    <property type="entry name" value="INTEGRIN BETA-3"/>
    <property type="match status" value="1"/>
</dbReference>
<dbReference type="GO" id="GO:0016477">
    <property type="term" value="P:cell migration"/>
    <property type="evidence" value="ECO:0007669"/>
    <property type="project" value="TreeGrafter"/>
</dbReference>
<dbReference type="InterPro" id="IPR032695">
    <property type="entry name" value="Integrin_dom_sf"/>
</dbReference>
<dbReference type="Gene3D" id="3.30.1680.10">
    <property type="entry name" value="ligand-binding face of the semaphorins, domain 2"/>
    <property type="match status" value="1"/>
</dbReference>
<dbReference type="InterPro" id="IPR016201">
    <property type="entry name" value="PSI"/>
</dbReference>
<dbReference type="InterPro" id="IPR036465">
    <property type="entry name" value="vWFA_dom_sf"/>
</dbReference>
<evidence type="ECO:0000256" key="19">
    <source>
        <dbReference type="ARBA" id="ARBA00023157"/>
    </source>
</evidence>
<dbReference type="FunFam" id="4.10.1240.30:FF:000001">
    <property type="entry name" value="Integrin beta"/>
    <property type="match status" value="1"/>
</dbReference>
<keyword evidence="4" id="KW-1003">Cell membrane</keyword>
<dbReference type="GO" id="GO:0005925">
    <property type="term" value="C:focal adhesion"/>
    <property type="evidence" value="ECO:0007669"/>
    <property type="project" value="UniProtKB-ARBA"/>
</dbReference>
<dbReference type="SMART" id="SM01241">
    <property type="entry name" value="Integrin_b_cyt"/>
    <property type="match status" value="1"/>
</dbReference>
<dbReference type="GO" id="GO:0008284">
    <property type="term" value="P:positive regulation of cell population proliferation"/>
    <property type="evidence" value="ECO:0007669"/>
    <property type="project" value="UniProtKB-ARBA"/>
</dbReference>
<dbReference type="InterPro" id="IPR013217">
    <property type="entry name" value="Methyltransf_12"/>
</dbReference>
<evidence type="ECO:0000256" key="20">
    <source>
        <dbReference type="ARBA" id="ARBA00023180"/>
    </source>
</evidence>
<dbReference type="EMBL" id="JAFJMO010000016">
    <property type="protein sequence ID" value="KAJ8253700.1"/>
    <property type="molecule type" value="Genomic_DNA"/>
</dbReference>
<keyword evidence="18 26" id="KW-0472">Membrane</keyword>
<evidence type="ECO:0000256" key="9">
    <source>
        <dbReference type="ARBA" id="ARBA00022729"/>
    </source>
</evidence>
<keyword evidence="12" id="KW-0460">Magnesium</keyword>
<dbReference type="SUPFAM" id="SSF69179">
    <property type="entry name" value="Integrin domains"/>
    <property type="match status" value="1"/>
</dbReference>
<evidence type="ECO:0000256" key="4">
    <source>
        <dbReference type="ARBA" id="ARBA00022475"/>
    </source>
</evidence>
<evidence type="ECO:0000256" key="1">
    <source>
        <dbReference type="ARBA" id="ARBA00004121"/>
    </source>
</evidence>
<dbReference type="InterPro" id="IPR029063">
    <property type="entry name" value="SAM-dependent_MTases_sf"/>
</dbReference>
<keyword evidence="15 26" id="KW-1133">Transmembrane helix</keyword>
<dbReference type="InterPro" id="IPR057243">
    <property type="entry name" value="Integrin_I-EGF_CS"/>
</dbReference>
<dbReference type="GO" id="GO:0031258">
    <property type="term" value="C:lamellipodium membrane"/>
    <property type="evidence" value="ECO:0007669"/>
    <property type="project" value="UniProtKB-SubCell"/>
</dbReference>
<dbReference type="InterPro" id="IPR036349">
    <property type="entry name" value="Integrin_bsu_tail_dom_sf"/>
</dbReference>
<keyword evidence="9 27" id="KW-0732">Signal</keyword>
<feature type="domain" description="PSI" evidence="29">
    <location>
        <begin position="26"/>
        <end position="75"/>
    </location>
</feature>
<dbReference type="InterPro" id="IPR057073">
    <property type="entry name" value="EGF_integrin_2"/>
</dbReference>
<keyword evidence="5" id="KW-0245">EGF-like domain</keyword>
<evidence type="ECO:0000313" key="32">
    <source>
        <dbReference type="EMBL" id="KAJ8253700.1"/>
    </source>
</evidence>
<dbReference type="PANTHER" id="PTHR10082">
    <property type="entry name" value="INTEGRIN BETA SUBUNIT"/>
    <property type="match status" value="1"/>
</dbReference>
<evidence type="ECO:0000256" key="12">
    <source>
        <dbReference type="ARBA" id="ARBA00022842"/>
    </source>
</evidence>
<keyword evidence="8" id="KW-0479">Metal-binding</keyword>
<dbReference type="Pfam" id="PF07974">
    <property type="entry name" value="EGF_2"/>
    <property type="match status" value="1"/>
</dbReference>
<dbReference type="GO" id="GO:0070051">
    <property type="term" value="F:fibrinogen binding"/>
    <property type="evidence" value="ECO:0007669"/>
    <property type="project" value="TreeGrafter"/>
</dbReference>
<dbReference type="Pfam" id="PF08725">
    <property type="entry name" value="Integrin_b_cyt"/>
    <property type="match status" value="1"/>
</dbReference>
<reference evidence="32" key="1">
    <citation type="journal article" date="2023" name="Science">
        <title>Genome structures resolve the early diversification of teleost fishes.</title>
        <authorList>
            <person name="Parey E."/>
            <person name="Louis A."/>
            <person name="Montfort J."/>
            <person name="Bouchez O."/>
            <person name="Roques C."/>
            <person name="Iampietro C."/>
            <person name="Lluch J."/>
            <person name="Castinel A."/>
            <person name="Donnadieu C."/>
            <person name="Desvignes T."/>
            <person name="Floi Bucao C."/>
            <person name="Jouanno E."/>
            <person name="Wen M."/>
            <person name="Mejri S."/>
            <person name="Dirks R."/>
            <person name="Jansen H."/>
            <person name="Henkel C."/>
            <person name="Chen W.J."/>
            <person name="Zahm M."/>
            <person name="Cabau C."/>
            <person name="Klopp C."/>
            <person name="Thompson A.W."/>
            <person name="Robinson-Rechavi M."/>
            <person name="Braasch I."/>
            <person name="Lecointre G."/>
            <person name="Bobe J."/>
            <person name="Postlethwait J.H."/>
            <person name="Berthelot C."/>
            <person name="Roest Crollius H."/>
            <person name="Guiguen Y."/>
        </authorList>
    </citation>
    <scope>NUCLEOTIDE SEQUENCE</scope>
    <source>
        <strain evidence="32">Concon-B</strain>
    </source>
</reference>
<dbReference type="InterPro" id="IPR002369">
    <property type="entry name" value="Integrin_bsu_VWA"/>
</dbReference>
<evidence type="ECO:0000256" key="17">
    <source>
        <dbReference type="ARBA" id="ARBA00023037"/>
    </source>
</evidence>
<dbReference type="GO" id="GO:0008305">
    <property type="term" value="C:integrin complex"/>
    <property type="evidence" value="ECO:0007669"/>
    <property type="project" value="TreeGrafter"/>
</dbReference>
<dbReference type="OrthoDB" id="410592at2759"/>
<evidence type="ECO:0000256" key="13">
    <source>
        <dbReference type="ARBA" id="ARBA00022889"/>
    </source>
</evidence>
<evidence type="ECO:0000259" key="31">
    <source>
        <dbReference type="SMART" id="SM01242"/>
    </source>
</evidence>
<feature type="region of interest" description="Disordered" evidence="25">
    <location>
        <begin position="929"/>
        <end position="965"/>
    </location>
</feature>
<dbReference type="Gene3D" id="3.40.50.410">
    <property type="entry name" value="von Willebrand factor, type A domain"/>
    <property type="match status" value="1"/>
</dbReference>
<feature type="chain" id="PRO_5040125186" description="Integrin beta" evidence="27">
    <location>
        <begin position="24"/>
        <end position="1181"/>
    </location>
</feature>
<gene>
    <name evidence="32" type="ORF">COCON_G00203120</name>
</gene>
<feature type="transmembrane region" description="Helical" evidence="26">
    <location>
        <begin position="723"/>
        <end position="745"/>
    </location>
</feature>
<evidence type="ECO:0000313" key="33">
    <source>
        <dbReference type="Proteomes" id="UP001152803"/>
    </source>
</evidence>
<dbReference type="InterPro" id="IPR015812">
    <property type="entry name" value="Integrin_bsu"/>
</dbReference>
<keyword evidence="17 24" id="KW-0401">Integrin</keyword>
<evidence type="ECO:0000256" key="18">
    <source>
        <dbReference type="ARBA" id="ARBA00023136"/>
    </source>
</evidence>
<keyword evidence="22" id="KW-0966">Cell projection</keyword>
<dbReference type="FunFam" id="3.40.50.410:FF:000002">
    <property type="entry name" value="Integrin beta"/>
    <property type="match status" value="1"/>
</dbReference>
<dbReference type="GO" id="GO:0033627">
    <property type="term" value="P:cell adhesion mediated by integrin"/>
    <property type="evidence" value="ECO:0007669"/>
    <property type="project" value="TreeGrafter"/>
</dbReference>
<evidence type="ECO:0000256" key="21">
    <source>
        <dbReference type="ARBA" id="ARBA00023257"/>
    </source>
</evidence>
<keyword evidence="6" id="KW-0597">Phosphoprotein</keyword>
<keyword evidence="11" id="KW-0106">Calcium</keyword>
<feature type="signal peptide" evidence="27">
    <location>
        <begin position="1"/>
        <end position="23"/>
    </location>
</feature>
<dbReference type="Pfam" id="PF00362">
    <property type="entry name" value="Integrin_beta"/>
    <property type="match status" value="1"/>
</dbReference>
<keyword evidence="33" id="KW-1185">Reference proteome</keyword>
<dbReference type="InterPro" id="IPR012896">
    <property type="entry name" value="Integrin_bsu_tail"/>
</dbReference>
<dbReference type="GO" id="GO:0005178">
    <property type="term" value="F:integrin binding"/>
    <property type="evidence" value="ECO:0007669"/>
    <property type="project" value="TreeGrafter"/>
</dbReference>
<dbReference type="SMART" id="SM00187">
    <property type="entry name" value="INB"/>
    <property type="match status" value="1"/>
</dbReference>
<dbReference type="FunFam" id="2.10.25.10:FF:000075">
    <property type="entry name" value="Integrin beta"/>
    <property type="match status" value="1"/>
</dbReference>
<evidence type="ECO:0000256" key="5">
    <source>
        <dbReference type="ARBA" id="ARBA00022536"/>
    </source>
</evidence>
<sequence>MGTFMHHIWIYSLVLFAETEVLGSNVCTLRGVSTCKQCLAIHPTCAWCYQEDFGKGVARSSRCDLQERLLDAGCAAQFLEFPTSSLSVEEDRPLSDKATGGEEDVIQVRPQKLHITLRPDDSKRFTVQVRQVEQYPLDLYYLMDLSYSMKDDLRSLVVLGNDLVKEMGRTTSNLRMGFGAFVDKPLSPYMYIASEEDLANPCRRIKSICLPQFGYKHVLSLTEKVSQFTKEVENQAVSRNRDSPEGGFDAIMQAIVCKDKIGWRPGASHLLVFSTDAKTHIALDGRIAGLVQPNDGMCHLDSSGNYDMASTLDYPSLALLTEKMSKNNINLILAVTQRVLPLYKNYSALLPGSVVGVLSYDSRNVIQLIKTAYAKIRSKVELELRGVPKELSISFNATCQNGELTPGLKSCSGMKTGDTVSFSVEVQLRGCPAEKSSTFVLKPLGFRDTVHVAVDFQCECGCQDDARPDSPVCNQGNGTYECGVCQCHPGWLGPRCQCSEGHFSQDALDDCSPPAAGPLEAPPACSGRGDCVCGQCVCHASRSGKVWGRYCECDNFNCLRYKGEMCSGHGMCDCGFCQCDAGWKGENCNCTTRTDGCTTSIGLLCSGRGQCVCGACECTQPGAYGSTCDKCPTCPDACTSKMECVECGHFKRGRLFKDKSCSQICRDEIQLVKELRFYAENSRNCSYKNEDDCMEHFQYYEDASGKSILFLVEVPDCPEGPNILVVLLSVIGAILFLGLIGLLIWKLLVTIHDRREFAKFEDEKARAKWDTGNNPLYVGATSTFTNVTWAALNDFLQHQQFPVISTNMAAPCAVGVAEEGDDSEILQNSVKAPENESKRPQFGTRFLKDPRQVFQHNAWDNVEWTEAQEVAARQKVLENSQPLPLEKQEEYDSRANEYWNDFYKIHENRFFKDRHWLFTEFPELAPNCRHHPSAQTEAAAEQEPNCRQHLGSQSGGADEDTLGASSDVTPLAETEASPIANGDFPGSSSTYRILEVGCGVGNTVFPILKTNNDPGLFVYCCDFSRTAVELVKSNAEYDPARCLAFVHDLSEETASFPVPQGSLDVIVLIFVLSALHPDKMQASIRKLAQLLKPGGVLLLRDYGRYDMAQLRFKKGRCLSENFYVRGDGTRVFFFTQDELHEMFTQAGLEKVQNLVDRRLQVNRGKQLTMYRVWIQCKYRKA</sequence>
<evidence type="ECO:0000256" key="27">
    <source>
        <dbReference type="SAM" id="SignalP"/>
    </source>
</evidence>
<dbReference type="FunFam" id="2.10.25.10:FF:000036">
    <property type="entry name" value="Integrin beta"/>
    <property type="match status" value="1"/>
</dbReference>
<dbReference type="Pfam" id="PF23105">
    <property type="entry name" value="EGF_integrin"/>
    <property type="match status" value="1"/>
</dbReference>
<evidence type="ECO:0000256" key="11">
    <source>
        <dbReference type="ARBA" id="ARBA00022837"/>
    </source>
</evidence>
<comment type="caution">
    <text evidence="32">The sequence shown here is derived from an EMBL/GenBank/DDBJ whole genome shotgun (WGS) entry which is preliminary data.</text>
</comment>
<dbReference type="CDD" id="cd02440">
    <property type="entry name" value="AdoMet_MTases"/>
    <property type="match status" value="1"/>
</dbReference>
<dbReference type="SUPFAM" id="SSF69687">
    <property type="entry name" value="Integrin beta tail domain"/>
    <property type="match status" value="1"/>
</dbReference>
<feature type="domain" description="Integrin beta subunit VWA" evidence="28">
    <location>
        <begin position="34"/>
        <end position="460"/>
    </location>
</feature>
<dbReference type="PROSITE" id="PS00243">
    <property type="entry name" value="I_EGF_1"/>
    <property type="match status" value="1"/>
</dbReference>
<dbReference type="SUPFAM" id="SSF103575">
    <property type="entry name" value="Plexin repeat"/>
    <property type="match status" value="1"/>
</dbReference>
<evidence type="ECO:0000259" key="29">
    <source>
        <dbReference type="SMART" id="SM00423"/>
    </source>
</evidence>
<dbReference type="InterPro" id="IPR040622">
    <property type="entry name" value="EGF_integrin_1"/>
</dbReference>
<organism evidence="32 33">
    <name type="scientific">Conger conger</name>
    <name type="common">Conger eel</name>
    <name type="synonym">Muraena conger</name>
    <dbReference type="NCBI Taxonomy" id="82655"/>
    <lineage>
        <taxon>Eukaryota</taxon>
        <taxon>Metazoa</taxon>
        <taxon>Chordata</taxon>
        <taxon>Craniata</taxon>
        <taxon>Vertebrata</taxon>
        <taxon>Euteleostomi</taxon>
        <taxon>Actinopterygii</taxon>
        <taxon>Neopterygii</taxon>
        <taxon>Teleostei</taxon>
        <taxon>Anguilliformes</taxon>
        <taxon>Congridae</taxon>
        <taxon>Conger</taxon>
    </lineage>
</organism>
<dbReference type="SMART" id="SM00423">
    <property type="entry name" value="PSI"/>
    <property type="match status" value="1"/>
</dbReference>
<dbReference type="FunFam" id="1.20.5.100:FF:000002">
    <property type="entry name" value="Integrin beta"/>
    <property type="match status" value="1"/>
</dbReference>
<dbReference type="PRINTS" id="PR01186">
    <property type="entry name" value="INTEGRINB"/>
</dbReference>
<keyword evidence="14" id="KW-0965">Cell junction</keyword>
<dbReference type="SUPFAM" id="SSF57196">
    <property type="entry name" value="EGF/Laminin"/>
    <property type="match status" value="2"/>
</dbReference>
<dbReference type="GO" id="GO:0046872">
    <property type="term" value="F:metal ion binding"/>
    <property type="evidence" value="ECO:0007669"/>
    <property type="project" value="UniProtKB-KW"/>
</dbReference>
<dbReference type="GO" id="GO:0009986">
    <property type="term" value="C:cell surface"/>
    <property type="evidence" value="ECO:0007669"/>
    <property type="project" value="TreeGrafter"/>
</dbReference>
<dbReference type="Pfam" id="PF17205">
    <property type="entry name" value="PSI_integrin"/>
    <property type="match status" value="1"/>
</dbReference>
<evidence type="ECO:0000256" key="15">
    <source>
        <dbReference type="ARBA" id="ARBA00022989"/>
    </source>
</evidence>
<keyword evidence="20" id="KW-0325">Glycoprotein</keyword>
<evidence type="ECO:0000259" key="30">
    <source>
        <dbReference type="SMART" id="SM01241"/>
    </source>
</evidence>
<dbReference type="GO" id="GO:0045124">
    <property type="term" value="P:regulation of bone resorption"/>
    <property type="evidence" value="ECO:0007669"/>
    <property type="project" value="UniProtKB-ARBA"/>
</dbReference>
<evidence type="ECO:0000256" key="25">
    <source>
        <dbReference type="SAM" id="MobiDB-lite"/>
    </source>
</evidence>
<dbReference type="PROSITE" id="PS52047">
    <property type="entry name" value="I_EGF_2"/>
    <property type="match status" value="2"/>
</dbReference>
<keyword evidence="13 24" id="KW-0130">Cell adhesion</keyword>
<dbReference type="GO" id="GO:0045211">
    <property type="term" value="C:postsynaptic membrane"/>
    <property type="evidence" value="ECO:0007669"/>
    <property type="project" value="UniProtKB-SubCell"/>
</dbReference>
<evidence type="ECO:0000256" key="16">
    <source>
        <dbReference type="ARBA" id="ARBA00023018"/>
    </source>
</evidence>
<evidence type="ECO:0000256" key="24">
    <source>
        <dbReference type="RuleBase" id="RU000633"/>
    </source>
</evidence>
<dbReference type="GO" id="GO:0030335">
    <property type="term" value="P:positive regulation of cell migration"/>
    <property type="evidence" value="ECO:0007669"/>
    <property type="project" value="UniProtKB-ARBA"/>
</dbReference>
<dbReference type="Gene3D" id="2.10.25.10">
    <property type="entry name" value="Laminin"/>
    <property type="match status" value="4"/>
</dbReference>
<protein>
    <recommendedName>
        <fullName evidence="24">Integrin beta</fullName>
    </recommendedName>
</protein>